<dbReference type="Pfam" id="PF26168">
    <property type="entry name" value="Glyco_transf_N"/>
    <property type="match status" value="1"/>
</dbReference>
<keyword evidence="4" id="KW-1185">Reference proteome</keyword>
<dbReference type="AlphaFoldDB" id="A0A843UWV1"/>
<dbReference type="Proteomes" id="UP000652761">
    <property type="component" value="Unassembled WGS sequence"/>
</dbReference>
<protein>
    <recommendedName>
        <fullName evidence="2">Glycosyltransferase N-terminal domain-containing protein</fullName>
    </recommendedName>
</protein>
<proteinExistence type="inferred from homology"/>
<dbReference type="OrthoDB" id="5835829at2759"/>
<dbReference type="EMBL" id="NMUH01000939">
    <property type="protein sequence ID" value="MQL86927.1"/>
    <property type="molecule type" value="Genomic_DNA"/>
</dbReference>
<comment type="caution">
    <text evidence="3">The sequence shown here is derived from an EMBL/GenBank/DDBJ whole genome shotgun (WGS) entry which is preliminary data.</text>
</comment>
<dbReference type="GO" id="GO:1901135">
    <property type="term" value="P:carbohydrate derivative metabolic process"/>
    <property type="evidence" value="ECO:0007669"/>
    <property type="project" value="UniProtKB-ARBA"/>
</dbReference>
<dbReference type="PANTHER" id="PTHR48044:SF22">
    <property type="entry name" value="GLYCOSYLTRANSFERASE"/>
    <property type="match status" value="1"/>
</dbReference>
<dbReference type="SUPFAM" id="SSF53756">
    <property type="entry name" value="UDP-Glycosyltransferase/glycogen phosphorylase"/>
    <property type="match status" value="1"/>
</dbReference>
<reference evidence="3" key="1">
    <citation type="submission" date="2017-07" db="EMBL/GenBank/DDBJ databases">
        <title>Taro Niue Genome Assembly and Annotation.</title>
        <authorList>
            <person name="Atibalentja N."/>
            <person name="Keating K."/>
            <person name="Fields C.J."/>
        </authorList>
    </citation>
    <scope>NUCLEOTIDE SEQUENCE</scope>
    <source>
        <strain evidence="3">Niue_2</strain>
        <tissue evidence="3">Leaf</tissue>
    </source>
</reference>
<organism evidence="3 4">
    <name type="scientific">Colocasia esculenta</name>
    <name type="common">Wild taro</name>
    <name type="synonym">Arum esculentum</name>
    <dbReference type="NCBI Taxonomy" id="4460"/>
    <lineage>
        <taxon>Eukaryota</taxon>
        <taxon>Viridiplantae</taxon>
        <taxon>Streptophyta</taxon>
        <taxon>Embryophyta</taxon>
        <taxon>Tracheophyta</taxon>
        <taxon>Spermatophyta</taxon>
        <taxon>Magnoliopsida</taxon>
        <taxon>Liliopsida</taxon>
        <taxon>Araceae</taxon>
        <taxon>Aroideae</taxon>
        <taxon>Colocasieae</taxon>
        <taxon>Colocasia</taxon>
    </lineage>
</organism>
<sequence>MQGPLAVLLRSLSTSSRRVVVVHDSLMSFATQKAVAIPNSEAYIFHSVSTFANLLFQWAACGEDGRLRSVLPNCRHVPPVDGYFTEELTGFIRCQYEKTPPPADRLFNTCRPVEGKFIDLLDRELVFKHGKFFTVGPVNPVSALGQVRTDAIVSPARHECMEWLDRQPPVSVMYVSLGTTSSLPEEQITELAHGLERSRQRFIWVLQDADRADIFSPGMTTGAKNFQTTTSIGWRV</sequence>
<evidence type="ECO:0000256" key="1">
    <source>
        <dbReference type="ARBA" id="ARBA00009995"/>
    </source>
</evidence>
<evidence type="ECO:0000313" key="4">
    <source>
        <dbReference type="Proteomes" id="UP000652761"/>
    </source>
</evidence>
<evidence type="ECO:0000313" key="3">
    <source>
        <dbReference type="EMBL" id="MQL86927.1"/>
    </source>
</evidence>
<evidence type="ECO:0000259" key="2">
    <source>
        <dbReference type="Pfam" id="PF26168"/>
    </source>
</evidence>
<dbReference type="GO" id="GO:0008194">
    <property type="term" value="F:UDP-glycosyltransferase activity"/>
    <property type="evidence" value="ECO:0007669"/>
    <property type="project" value="UniProtKB-ARBA"/>
</dbReference>
<dbReference type="PANTHER" id="PTHR48044">
    <property type="entry name" value="GLYCOSYLTRANSFERASE"/>
    <property type="match status" value="1"/>
</dbReference>
<dbReference type="Gene3D" id="3.40.50.2000">
    <property type="entry name" value="Glycogen Phosphorylase B"/>
    <property type="match status" value="2"/>
</dbReference>
<name>A0A843UWV1_COLES</name>
<dbReference type="InterPro" id="IPR058980">
    <property type="entry name" value="Glyco_transf_N"/>
</dbReference>
<gene>
    <name evidence="3" type="ORF">Taro_019464</name>
</gene>
<comment type="similarity">
    <text evidence="1">Belongs to the UDP-glycosyltransferase family.</text>
</comment>
<accession>A0A843UWV1</accession>
<feature type="domain" description="Glycosyltransferase N-terminal" evidence="2">
    <location>
        <begin position="2"/>
        <end position="140"/>
    </location>
</feature>